<evidence type="ECO:0000313" key="4">
    <source>
        <dbReference type="Proteomes" id="UP001549321"/>
    </source>
</evidence>
<reference evidence="3 4" key="1">
    <citation type="submission" date="2024-06" db="EMBL/GenBank/DDBJ databases">
        <title>Sorghum-associated microbial communities from plants grown in Nebraska, USA.</title>
        <authorList>
            <person name="Schachtman D."/>
        </authorList>
    </citation>
    <scope>NUCLEOTIDE SEQUENCE [LARGE SCALE GENOMIC DNA]</scope>
    <source>
        <strain evidence="3 4">3207</strain>
    </source>
</reference>
<feature type="region of interest" description="Disordered" evidence="1">
    <location>
        <begin position="264"/>
        <end position="336"/>
    </location>
</feature>
<keyword evidence="2" id="KW-1133">Transmembrane helix</keyword>
<evidence type="ECO:0000313" key="3">
    <source>
        <dbReference type="EMBL" id="MET4634082.1"/>
    </source>
</evidence>
<dbReference type="EMBL" id="JBEPSM010000001">
    <property type="protein sequence ID" value="MET4634082.1"/>
    <property type="molecule type" value="Genomic_DNA"/>
</dbReference>
<feature type="compositionally biased region" description="Low complexity" evidence="1">
    <location>
        <begin position="295"/>
        <end position="312"/>
    </location>
</feature>
<evidence type="ECO:0000256" key="1">
    <source>
        <dbReference type="SAM" id="MobiDB-lite"/>
    </source>
</evidence>
<feature type="transmembrane region" description="Helical" evidence="2">
    <location>
        <begin position="21"/>
        <end position="47"/>
    </location>
</feature>
<protein>
    <recommendedName>
        <fullName evidence="5">DUF4282 domain-containing protein</fullName>
    </recommendedName>
</protein>
<keyword evidence="2" id="KW-0472">Membrane</keyword>
<proteinExistence type="predicted"/>
<evidence type="ECO:0000256" key="2">
    <source>
        <dbReference type="SAM" id="Phobius"/>
    </source>
</evidence>
<dbReference type="Proteomes" id="UP001549321">
    <property type="component" value="Unassembled WGS sequence"/>
</dbReference>
<gene>
    <name evidence="3" type="ORF">ABIE08_001995</name>
</gene>
<feature type="compositionally biased region" description="Basic and acidic residues" evidence="1">
    <location>
        <begin position="313"/>
        <end position="334"/>
    </location>
</feature>
<accession>A0ABV2QYI8</accession>
<sequence>MTSFFDLFKWDRFVATSVIELLFWLLAAIAVLFGISGLLNGLALVQLAPVNALLAIAFSIIGTLAAIVAARVACEAVIMLFRVNENLMDIRDNIAAPPERAPFVAAPVPVVEDPFVMAFEEMLPAPPEPVTAPVATRAEGRWSETRAPAARTSETARVPEPRLEGKSSETSSLEARLAEIRARRDGVAAAAARAAATTAAPAVTDAGLAGARLHLEEAAAPKWEAPPVISARRDEAKPEPVKAAAVEVKPPGVETKPAIATAPIAEAKPVEPKAPEVKPAEVKASDPKAVETKAPDVQAPAAKAAEAVASEVKAPEVKAPEPKRGESKKADSKKTAKLADAAVMKAVEEALVEVVQEAPQDTPKDAATEAADRLVEEATKALVDAAEATIVAAEPEKQKTNDAA</sequence>
<evidence type="ECO:0008006" key="5">
    <source>
        <dbReference type="Google" id="ProtNLM"/>
    </source>
</evidence>
<feature type="region of interest" description="Disordered" evidence="1">
    <location>
        <begin position="130"/>
        <end position="172"/>
    </location>
</feature>
<name>A0ABV2QYI8_9HYPH</name>
<feature type="compositionally biased region" description="Basic and acidic residues" evidence="1">
    <location>
        <begin position="268"/>
        <end position="294"/>
    </location>
</feature>
<organism evidence="3 4">
    <name type="scientific">Kaistia defluvii</name>
    <dbReference type="NCBI Taxonomy" id="410841"/>
    <lineage>
        <taxon>Bacteria</taxon>
        <taxon>Pseudomonadati</taxon>
        <taxon>Pseudomonadota</taxon>
        <taxon>Alphaproteobacteria</taxon>
        <taxon>Hyphomicrobiales</taxon>
        <taxon>Kaistiaceae</taxon>
        <taxon>Kaistia</taxon>
    </lineage>
</organism>
<dbReference type="RefSeq" id="WP_354550699.1">
    <property type="nucleotide sequence ID" value="NZ_JBEPSM010000001.1"/>
</dbReference>
<dbReference type="InterPro" id="IPR025557">
    <property type="entry name" value="DUF4282"/>
</dbReference>
<dbReference type="Pfam" id="PF14110">
    <property type="entry name" value="DUF4282"/>
    <property type="match status" value="1"/>
</dbReference>
<keyword evidence="4" id="KW-1185">Reference proteome</keyword>
<keyword evidence="2" id="KW-0812">Transmembrane</keyword>
<feature type="transmembrane region" description="Helical" evidence="2">
    <location>
        <begin position="53"/>
        <end position="81"/>
    </location>
</feature>
<comment type="caution">
    <text evidence="3">The sequence shown here is derived from an EMBL/GenBank/DDBJ whole genome shotgun (WGS) entry which is preliminary data.</text>
</comment>
<feature type="compositionally biased region" description="Basic and acidic residues" evidence="1">
    <location>
        <begin position="157"/>
        <end position="167"/>
    </location>
</feature>